<dbReference type="PANTHER" id="PTHR35296:SF3">
    <property type="entry name" value="EXPRESSED PROTEIN"/>
    <property type="match status" value="1"/>
</dbReference>
<reference evidence="3 4" key="1">
    <citation type="submission" date="2020-05" db="EMBL/GenBank/DDBJ databases">
        <title>Vigna angularis (adzuki bean) Var. LongXiaoDou No. 4 denovo assembly.</title>
        <authorList>
            <person name="Xiang H."/>
        </authorList>
    </citation>
    <scope>NUCLEOTIDE SEQUENCE [LARGE SCALE GENOMIC DNA]</scope>
    <source>
        <tissue evidence="3">Leaf</tissue>
    </source>
</reference>
<name>A0A8T0JL54_PHAAN</name>
<protein>
    <submittedName>
        <fullName evidence="3">Uncharacterized protein</fullName>
    </submittedName>
</protein>
<feature type="compositionally biased region" description="Polar residues" evidence="2">
    <location>
        <begin position="164"/>
        <end position="176"/>
    </location>
</feature>
<dbReference type="AlphaFoldDB" id="A0A8T0JL54"/>
<evidence type="ECO:0000256" key="1">
    <source>
        <dbReference type="ARBA" id="ARBA00006974"/>
    </source>
</evidence>
<evidence type="ECO:0000313" key="4">
    <source>
        <dbReference type="Proteomes" id="UP000743370"/>
    </source>
</evidence>
<dbReference type="Proteomes" id="UP000743370">
    <property type="component" value="Unassembled WGS sequence"/>
</dbReference>
<comment type="caution">
    <text evidence="3">The sequence shown here is derived from an EMBL/GenBank/DDBJ whole genome shotgun (WGS) entry which is preliminary data.</text>
</comment>
<dbReference type="InterPro" id="IPR003676">
    <property type="entry name" value="SAUR_fam"/>
</dbReference>
<feature type="region of interest" description="Disordered" evidence="2">
    <location>
        <begin position="136"/>
        <end position="176"/>
    </location>
</feature>
<dbReference type="PANTHER" id="PTHR35296">
    <property type="entry name" value="EXPRESSED PROTEIN"/>
    <property type="match status" value="1"/>
</dbReference>
<proteinExistence type="inferred from homology"/>
<comment type="similarity">
    <text evidence="1">Belongs to the ARG7 family.</text>
</comment>
<evidence type="ECO:0000313" key="3">
    <source>
        <dbReference type="EMBL" id="KAG2375867.1"/>
    </source>
</evidence>
<evidence type="ECO:0000256" key="2">
    <source>
        <dbReference type="SAM" id="MobiDB-lite"/>
    </source>
</evidence>
<accession>A0A8T0JL54</accession>
<dbReference type="GO" id="GO:0009733">
    <property type="term" value="P:response to auxin"/>
    <property type="evidence" value="ECO:0007669"/>
    <property type="project" value="InterPro"/>
</dbReference>
<feature type="compositionally biased region" description="Basic and acidic residues" evidence="2">
    <location>
        <begin position="136"/>
        <end position="150"/>
    </location>
</feature>
<dbReference type="EMBL" id="JABFOF010000010">
    <property type="protein sequence ID" value="KAG2375867.1"/>
    <property type="molecule type" value="Genomic_DNA"/>
</dbReference>
<organism evidence="3 4">
    <name type="scientific">Phaseolus angularis</name>
    <name type="common">Azuki bean</name>
    <name type="synonym">Vigna angularis</name>
    <dbReference type="NCBI Taxonomy" id="3914"/>
    <lineage>
        <taxon>Eukaryota</taxon>
        <taxon>Viridiplantae</taxon>
        <taxon>Streptophyta</taxon>
        <taxon>Embryophyta</taxon>
        <taxon>Tracheophyta</taxon>
        <taxon>Spermatophyta</taxon>
        <taxon>Magnoliopsida</taxon>
        <taxon>eudicotyledons</taxon>
        <taxon>Gunneridae</taxon>
        <taxon>Pentapetalae</taxon>
        <taxon>rosids</taxon>
        <taxon>fabids</taxon>
        <taxon>Fabales</taxon>
        <taxon>Fabaceae</taxon>
        <taxon>Papilionoideae</taxon>
        <taxon>50 kb inversion clade</taxon>
        <taxon>NPAAA clade</taxon>
        <taxon>indigoferoid/millettioid clade</taxon>
        <taxon>Phaseoleae</taxon>
        <taxon>Vigna</taxon>
    </lineage>
</organism>
<gene>
    <name evidence="3" type="ORF">HKW66_Vig0159790</name>
</gene>
<sequence length="176" mass="20637">MDCLVMPVSLIRRRSTGSRLRYMALPKEGLEEESEKSVTVVVGKEKRVFMVDPFILQESPFRVLMDISMKKDPAAEKKHFHFTSTQRRVIFVDVDDILFEHMLWLMHNDASSLFQLNLKEIIDFYTHDREKRSLRERVEPRERQFERESSDGVPLDNVERRRLSSTPPVSSDSGPP</sequence>